<feature type="domain" description="Pyrroline-5-carboxylate reductase catalytic N-terminal" evidence="2">
    <location>
        <begin position="2"/>
        <end position="89"/>
    </location>
</feature>
<evidence type="ECO:0000313" key="5">
    <source>
        <dbReference type="Proteomes" id="UP000405075"/>
    </source>
</evidence>
<dbReference type="InterPro" id="IPR036291">
    <property type="entry name" value="NAD(P)-bd_dom_sf"/>
</dbReference>
<dbReference type="Pfam" id="PF03807">
    <property type="entry name" value="F420_oxidored"/>
    <property type="match status" value="1"/>
</dbReference>
<accession>A0AAP9GWL2</accession>
<dbReference type="InterPro" id="IPR037108">
    <property type="entry name" value="TM1727-like_C_sf"/>
</dbReference>
<dbReference type="SUPFAM" id="SSF51735">
    <property type="entry name" value="NAD(P)-binding Rossmann-fold domains"/>
    <property type="match status" value="1"/>
</dbReference>
<dbReference type="RefSeq" id="WP_154320855.1">
    <property type="nucleotide sequence ID" value="NZ_CP046045.1"/>
</dbReference>
<organism evidence="4 5">
    <name type="scientific">Acinetobacter towneri</name>
    <dbReference type="NCBI Taxonomy" id="202956"/>
    <lineage>
        <taxon>Bacteria</taxon>
        <taxon>Pseudomonadati</taxon>
        <taxon>Pseudomonadota</taxon>
        <taxon>Gammaproteobacteria</taxon>
        <taxon>Moraxellales</taxon>
        <taxon>Moraxellaceae</taxon>
        <taxon>Acinetobacter</taxon>
    </lineage>
</organism>
<dbReference type="Gene3D" id="3.40.50.720">
    <property type="entry name" value="NAD(P)-binding Rossmann-like Domain"/>
    <property type="match status" value="1"/>
</dbReference>
<dbReference type="PANTHER" id="PTHR40459:SF1">
    <property type="entry name" value="CONSERVED HYPOTHETICAL ALANINE AND LEUCINE RICH PROTEIN"/>
    <property type="match status" value="1"/>
</dbReference>
<dbReference type="InterPro" id="IPR008927">
    <property type="entry name" value="6-PGluconate_DH-like_C_sf"/>
</dbReference>
<proteinExistence type="predicted"/>
<keyword evidence="1" id="KW-0560">Oxidoreductase</keyword>
<evidence type="ECO:0000259" key="2">
    <source>
        <dbReference type="Pfam" id="PF03807"/>
    </source>
</evidence>
<sequence length="258" mass="28924">MRISLIGAGRVAHHLAHVLNAQHQIVQIYSRSLDRAQHLAAQVGAEAIAEVEKLHSDLDLVIIAVSDQGIAQVIQEVHRDLNHVLIVHTSGSTKLDVLQQHHVRSGVFYPLQTFSLEREIDWSETPLFIEAAFAEDQQLLMTLANSLSKRVYAYTSAQRLSLHLAAVFACNFSNYCYDMAKQVVDAQQVDFSLLYPLILETAHKATQNDPRQMQTGPAIRGDHNILKMHQDLLAAGQQHELAKVYAMMSQQILTRHQA</sequence>
<protein>
    <submittedName>
        <fullName evidence="4">DUF2520 domain-containing protein</fullName>
    </submittedName>
</protein>
<dbReference type="GO" id="GO:0016491">
    <property type="term" value="F:oxidoreductase activity"/>
    <property type="evidence" value="ECO:0007669"/>
    <property type="project" value="UniProtKB-KW"/>
</dbReference>
<evidence type="ECO:0000313" key="4">
    <source>
        <dbReference type="EMBL" id="QGM27904.1"/>
    </source>
</evidence>
<evidence type="ECO:0000256" key="1">
    <source>
        <dbReference type="ARBA" id="ARBA00023002"/>
    </source>
</evidence>
<evidence type="ECO:0000259" key="3">
    <source>
        <dbReference type="Pfam" id="PF10728"/>
    </source>
</evidence>
<gene>
    <name evidence="4" type="ORF">GJD93_09555</name>
</gene>
<dbReference type="PANTHER" id="PTHR40459">
    <property type="entry name" value="CONSERVED HYPOTHETICAL ALANINE AND LEUCINE RICH PROTEIN"/>
    <property type="match status" value="1"/>
</dbReference>
<dbReference type="EMBL" id="CP046045">
    <property type="protein sequence ID" value="QGM27904.1"/>
    <property type="molecule type" value="Genomic_DNA"/>
</dbReference>
<feature type="domain" description="DUF2520" evidence="3">
    <location>
        <begin position="126"/>
        <end position="252"/>
    </location>
</feature>
<dbReference type="SUPFAM" id="SSF48179">
    <property type="entry name" value="6-phosphogluconate dehydrogenase C-terminal domain-like"/>
    <property type="match status" value="1"/>
</dbReference>
<dbReference type="InterPro" id="IPR018931">
    <property type="entry name" value="DUF2520"/>
</dbReference>
<dbReference type="Pfam" id="PF10728">
    <property type="entry name" value="DUF2520"/>
    <property type="match status" value="1"/>
</dbReference>
<dbReference type="AlphaFoldDB" id="A0AAP9GWL2"/>
<dbReference type="Proteomes" id="UP000405075">
    <property type="component" value="Chromosome"/>
</dbReference>
<dbReference type="Gene3D" id="1.10.1040.20">
    <property type="entry name" value="ProC-like, C-terminal domain"/>
    <property type="match status" value="1"/>
</dbReference>
<name>A0AAP9GWL2_9GAMM</name>
<reference evidence="5" key="1">
    <citation type="submission" date="2019-11" db="EMBL/GenBank/DDBJ databases">
        <title>Escherichia coli 1916D6.</title>
        <authorList>
            <person name="Yao H."/>
            <person name="Du X."/>
            <person name="Yu R."/>
            <person name="Li A."/>
        </authorList>
    </citation>
    <scope>NUCLEOTIDE SEQUENCE [LARGE SCALE GENOMIC DNA]</scope>
    <source>
        <strain evidence="5">19110F47</strain>
    </source>
</reference>
<dbReference type="InterPro" id="IPR028939">
    <property type="entry name" value="P5C_Rdtase_cat_N"/>
</dbReference>